<dbReference type="NCBIfam" id="TIGR01571">
    <property type="entry name" value="A_thal_Cys_rich"/>
    <property type="match status" value="1"/>
</dbReference>
<dbReference type="InterPro" id="IPR006461">
    <property type="entry name" value="PLAC_motif_containing"/>
</dbReference>
<organism evidence="2 3">
    <name type="scientific">Delitschia confertaspora ATCC 74209</name>
    <dbReference type="NCBI Taxonomy" id="1513339"/>
    <lineage>
        <taxon>Eukaryota</taxon>
        <taxon>Fungi</taxon>
        <taxon>Dikarya</taxon>
        <taxon>Ascomycota</taxon>
        <taxon>Pezizomycotina</taxon>
        <taxon>Dothideomycetes</taxon>
        <taxon>Pleosporomycetidae</taxon>
        <taxon>Pleosporales</taxon>
        <taxon>Delitschiaceae</taxon>
        <taxon>Delitschia</taxon>
    </lineage>
</organism>
<accession>A0A9P4JRD2</accession>
<dbReference type="OrthoDB" id="1045822at2759"/>
<sequence>MSEKQEWHHSGAACCSPFSTCLLSWCCPCILYGRAHHRVKSNGNMQNYSCTNSACLIYAGMACLGLSWIPAMLERGDLREKYHLKGNGCTDCLCACCCAPCDLTQQDKETEYRESQHLIAQQPVRQAYMQYTQPQ</sequence>
<dbReference type="EMBL" id="ML993879">
    <property type="protein sequence ID" value="KAF2204333.1"/>
    <property type="molecule type" value="Genomic_DNA"/>
</dbReference>
<protein>
    <submittedName>
        <fullName evidence="2">PLAC8-domain-containing protein</fullName>
    </submittedName>
</protein>
<feature type="transmembrane region" description="Helical" evidence="1">
    <location>
        <begin position="53"/>
        <end position="73"/>
    </location>
</feature>
<dbReference type="PANTHER" id="PTHR15907">
    <property type="entry name" value="DUF614 FAMILY PROTEIN-RELATED"/>
    <property type="match status" value="1"/>
</dbReference>
<comment type="caution">
    <text evidence="2">The sequence shown here is derived from an EMBL/GenBank/DDBJ whole genome shotgun (WGS) entry which is preliminary data.</text>
</comment>
<reference evidence="2" key="1">
    <citation type="journal article" date="2020" name="Stud. Mycol.">
        <title>101 Dothideomycetes genomes: a test case for predicting lifestyles and emergence of pathogens.</title>
        <authorList>
            <person name="Haridas S."/>
            <person name="Albert R."/>
            <person name="Binder M."/>
            <person name="Bloem J."/>
            <person name="Labutti K."/>
            <person name="Salamov A."/>
            <person name="Andreopoulos B."/>
            <person name="Baker S."/>
            <person name="Barry K."/>
            <person name="Bills G."/>
            <person name="Bluhm B."/>
            <person name="Cannon C."/>
            <person name="Castanera R."/>
            <person name="Culley D."/>
            <person name="Daum C."/>
            <person name="Ezra D."/>
            <person name="Gonzalez J."/>
            <person name="Henrissat B."/>
            <person name="Kuo A."/>
            <person name="Liang C."/>
            <person name="Lipzen A."/>
            <person name="Lutzoni F."/>
            <person name="Magnuson J."/>
            <person name="Mondo S."/>
            <person name="Nolan M."/>
            <person name="Ohm R."/>
            <person name="Pangilinan J."/>
            <person name="Park H.-J."/>
            <person name="Ramirez L."/>
            <person name="Alfaro M."/>
            <person name="Sun H."/>
            <person name="Tritt A."/>
            <person name="Yoshinaga Y."/>
            <person name="Zwiers L.-H."/>
            <person name="Turgeon B."/>
            <person name="Goodwin S."/>
            <person name="Spatafora J."/>
            <person name="Crous P."/>
            <person name="Grigoriev I."/>
        </authorList>
    </citation>
    <scope>NUCLEOTIDE SEQUENCE</scope>
    <source>
        <strain evidence="2">ATCC 74209</strain>
    </source>
</reference>
<keyword evidence="1" id="KW-0812">Transmembrane</keyword>
<evidence type="ECO:0000313" key="3">
    <source>
        <dbReference type="Proteomes" id="UP000799536"/>
    </source>
</evidence>
<dbReference type="AlphaFoldDB" id="A0A9P4JRD2"/>
<keyword evidence="3" id="KW-1185">Reference proteome</keyword>
<proteinExistence type="predicted"/>
<feature type="transmembrane region" description="Helical" evidence="1">
    <location>
        <begin position="12"/>
        <end position="33"/>
    </location>
</feature>
<name>A0A9P4JRD2_9PLEO</name>
<evidence type="ECO:0000313" key="2">
    <source>
        <dbReference type="EMBL" id="KAF2204333.1"/>
    </source>
</evidence>
<dbReference type="Proteomes" id="UP000799536">
    <property type="component" value="Unassembled WGS sequence"/>
</dbReference>
<dbReference type="Pfam" id="PF04749">
    <property type="entry name" value="PLAC8"/>
    <property type="match status" value="1"/>
</dbReference>
<gene>
    <name evidence="2" type="ORF">GQ43DRAFT_183971</name>
</gene>
<evidence type="ECO:0000256" key="1">
    <source>
        <dbReference type="SAM" id="Phobius"/>
    </source>
</evidence>
<keyword evidence="1" id="KW-1133">Transmembrane helix</keyword>
<keyword evidence="1" id="KW-0472">Membrane</keyword>